<evidence type="ECO:0000256" key="2">
    <source>
        <dbReference type="ARBA" id="ARBA00022692"/>
    </source>
</evidence>
<dbReference type="EMBL" id="RCZP01000020">
    <property type="protein sequence ID" value="TPG52473.1"/>
    <property type="molecule type" value="Genomic_DNA"/>
</dbReference>
<organism evidence="7 8">
    <name type="scientific">Muricoccus nepalensis</name>
    <dbReference type="NCBI Taxonomy" id="1854500"/>
    <lineage>
        <taxon>Bacteria</taxon>
        <taxon>Pseudomonadati</taxon>
        <taxon>Pseudomonadota</taxon>
        <taxon>Alphaproteobacteria</taxon>
        <taxon>Acetobacterales</taxon>
        <taxon>Roseomonadaceae</taxon>
        <taxon>Muricoccus</taxon>
    </lineage>
</organism>
<reference evidence="7 8" key="1">
    <citation type="journal article" date="2019" name="Environ. Microbiol.">
        <title>Species interactions and distinct microbial communities in high Arctic permafrost affected cryosols are associated with the CH4 and CO2 gas fluxes.</title>
        <authorList>
            <person name="Altshuler I."/>
            <person name="Hamel J."/>
            <person name="Turney S."/>
            <person name="Magnuson E."/>
            <person name="Levesque R."/>
            <person name="Greer C."/>
            <person name="Whyte L.G."/>
        </authorList>
    </citation>
    <scope>NUCLEOTIDE SEQUENCE [LARGE SCALE GENOMIC DNA]</scope>
    <source>
        <strain evidence="7 8">S9.3B</strain>
    </source>
</reference>
<feature type="transmembrane region" description="Helical" evidence="5">
    <location>
        <begin position="61"/>
        <end position="83"/>
    </location>
</feature>
<evidence type="ECO:0000259" key="6">
    <source>
        <dbReference type="Pfam" id="PF04335"/>
    </source>
</evidence>
<evidence type="ECO:0000256" key="3">
    <source>
        <dbReference type="ARBA" id="ARBA00022989"/>
    </source>
</evidence>
<proteinExistence type="predicted"/>
<comment type="subcellular location">
    <subcellularLocation>
        <location evidence="1">Membrane</location>
        <topology evidence="1">Single-pass membrane protein</topology>
    </subcellularLocation>
</comment>
<evidence type="ECO:0000256" key="4">
    <source>
        <dbReference type="ARBA" id="ARBA00023136"/>
    </source>
</evidence>
<accession>A0A502FU18</accession>
<keyword evidence="3 5" id="KW-1133">Transmembrane helix</keyword>
<dbReference type="SUPFAM" id="SSF54427">
    <property type="entry name" value="NTF2-like"/>
    <property type="match status" value="1"/>
</dbReference>
<dbReference type="AlphaFoldDB" id="A0A502FU18"/>
<evidence type="ECO:0000313" key="8">
    <source>
        <dbReference type="Proteomes" id="UP000317078"/>
    </source>
</evidence>
<gene>
    <name evidence="7" type="ORF">EAH89_18075</name>
</gene>
<dbReference type="Pfam" id="PF04335">
    <property type="entry name" value="VirB8"/>
    <property type="match status" value="1"/>
</dbReference>
<dbReference type="Gene3D" id="3.10.450.230">
    <property type="entry name" value="VirB8 protein"/>
    <property type="match status" value="1"/>
</dbReference>
<dbReference type="InterPro" id="IPR032710">
    <property type="entry name" value="NTF2-like_dom_sf"/>
</dbReference>
<name>A0A502FU18_9PROT</name>
<dbReference type="RefSeq" id="WP_140885126.1">
    <property type="nucleotide sequence ID" value="NZ_RCZP01000020.1"/>
</dbReference>
<keyword evidence="8" id="KW-1185">Reference proteome</keyword>
<dbReference type="InterPro" id="IPR007430">
    <property type="entry name" value="VirB8"/>
</dbReference>
<dbReference type="Proteomes" id="UP000317078">
    <property type="component" value="Unassembled WGS sequence"/>
</dbReference>
<protein>
    <recommendedName>
        <fullName evidence="6">Bacterial virulence protein VirB8 domain-containing protein</fullName>
    </recommendedName>
</protein>
<comment type="caution">
    <text evidence="7">The sequence shown here is derived from an EMBL/GenBank/DDBJ whole genome shotgun (WGS) entry which is preliminary data.</text>
</comment>
<dbReference type="OrthoDB" id="7275312at2"/>
<evidence type="ECO:0000313" key="7">
    <source>
        <dbReference type="EMBL" id="TPG52473.1"/>
    </source>
</evidence>
<sequence length="264" mass="29211">MDGMTPAGLPSDEEEARAVFTPDKAVSLLPPEERRAAYARNLARQEEALGQEKSARRTLRLAIGVVGFVAVAEAAALVALLPLKEIRPVFVHIEQDGTYTTSIRRDELPTSARDNTIASTLWLYVRAREGFMAPAFGDDSNIVSILSDKATWSAYEAGVDPKNPESPGRRYGTRTIVRLRHVSEVLTCSRASRDETCVGRVPDYYEVRYRVITQTEGQPPREKAAVSQIWFRQAAAVPARQQVTYNPMGLQVTAYRAMEEGATP</sequence>
<dbReference type="GO" id="GO:0016020">
    <property type="term" value="C:membrane"/>
    <property type="evidence" value="ECO:0007669"/>
    <property type="project" value="UniProtKB-SubCell"/>
</dbReference>
<dbReference type="CDD" id="cd16424">
    <property type="entry name" value="VirB8"/>
    <property type="match status" value="1"/>
</dbReference>
<evidence type="ECO:0000256" key="1">
    <source>
        <dbReference type="ARBA" id="ARBA00004167"/>
    </source>
</evidence>
<feature type="domain" description="Bacterial virulence protein VirB8" evidence="6">
    <location>
        <begin position="46"/>
        <end position="260"/>
    </location>
</feature>
<keyword evidence="4 5" id="KW-0472">Membrane</keyword>
<keyword evidence="2 5" id="KW-0812">Transmembrane</keyword>
<evidence type="ECO:0000256" key="5">
    <source>
        <dbReference type="SAM" id="Phobius"/>
    </source>
</evidence>